<feature type="domain" description="Plastocyanin-like" evidence="6">
    <location>
        <begin position="197"/>
        <end position="349"/>
    </location>
</feature>
<evidence type="ECO:0000256" key="1">
    <source>
        <dbReference type="ARBA" id="ARBA00010609"/>
    </source>
</evidence>
<keyword evidence="2" id="KW-0479">Metal-binding</keyword>
<dbReference type="InterPro" id="IPR011707">
    <property type="entry name" value="Cu-oxidase-like_N"/>
</dbReference>
<evidence type="ECO:0000256" key="2">
    <source>
        <dbReference type="ARBA" id="ARBA00022723"/>
    </source>
</evidence>
<protein>
    <recommendedName>
        <fullName evidence="10">Cupredoxin</fullName>
    </recommendedName>
</protein>
<keyword evidence="5" id="KW-0732">Signal</keyword>
<dbReference type="EMBL" id="KV921972">
    <property type="protein sequence ID" value="ORE04407.1"/>
    <property type="molecule type" value="Genomic_DNA"/>
</dbReference>
<evidence type="ECO:0000259" key="6">
    <source>
        <dbReference type="Pfam" id="PF00394"/>
    </source>
</evidence>
<accession>A0A1X0QX99</accession>
<evidence type="ECO:0000256" key="4">
    <source>
        <dbReference type="ARBA" id="ARBA00023008"/>
    </source>
</evidence>
<dbReference type="Pfam" id="PF07732">
    <property type="entry name" value="Cu-oxidase_3"/>
    <property type="match status" value="1"/>
</dbReference>
<dbReference type="AlphaFoldDB" id="A0A1X0QX99"/>
<dbReference type="PANTHER" id="PTHR11709">
    <property type="entry name" value="MULTI-COPPER OXIDASE"/>
    <property type="match status" value="1"/>
</dbReference>
<dbReference type="Proteomes" id="UP000242414">
    <property type="component" value="Unassembled WGS sequence"/>
</dbReference>
<keyword evidence="3" id="KW-0560">Oxidoreductase</keyword>
<proteinExistence type="inferred from homology"/>
<evidence type="ECO:0000259" key="8">
    <source>
        <dbReference type="Pfam" id="PF07732"/>
    </source>
</evidence>
<gene>
    <name evidence="9" type="ORF">BCV72DRAFT_307349</name>
</gene>
<feature type="signal peptide" evidence="5">
    <location>
        <begin position="1"/>
        <end position="20"/>
    </location>
</feature>
<comment type="similarity">
    <text evidence="1">Belongs to the multicopper oxidase family.</text>
</comment>
<evidence type="ECO:0000313" key="9">
    <source>
        <dbReference type="EMBL" id="ORE04407.1"/>
    </source>
</evidence>
<evidence type="ECO:0000259" key="7">
    <source>
        <dbReference type="Pfam" id="PF07731"/>
    </source>
</evidence>
<dbReference type="Pfam" id="PF07731">
    <property type="entry name" value="Cu-oxidase_2"/>
    <property type="match status" value="1"/>
</dbReference>
<dbReference type="InterPro" id="IPR008972">
    <property type="entry name" value="Cupredoxin"/>
</dbReference>
<feature type="chain" id="PRO_5013049371" description="Cupredoxin" evidence="5">
    <location>
        <begin position="21"/>
        <end position="610"/>
    </location>
</feature>
<evidence type="ECO:0000256" key="3">
    <source>
        <dbReference type="ARBA" id="ARBA00023002"/>
    </source>
</evidence>
<feature type="domain" description="Plastocyanin-like" evidence="7">
    <location>
        <begin position="437"/>
        <end position="594"/>
    </location>
</feature>
<dbReference type="PROSITE" id="PS00080">
    <property type="entry name" value="MULTICOPPER_OXIDASE2"/>
    <property type="match status" value="1"/>
</dbReference>
<keyword evidence="4" id="KW-0186">Copper</keyword>
<dbReference type="SUPFAM" id="SSF49503">
    <property type="entry name" value="Cupredoxins"/>
    <property type="match status" value="3"/>
</dbReference>
<organism evidence="9">
    <name type="scientific">Rhizopus microsporus var. microsporus</name>
    <dbReference type="NCBI Taxonomy" id="86635"/>
    <lineage>
        <taxon>Eukaryota</taxon>
        <taxon>Fungi</taxon>
        <taxon>Fungi incertae sedis</taxon>
        <taxon>Mucoromycota</taxon>
        <taxon>Mucoromycotina</taxon>
        <taxon>Mucoromycetes</taxon>
        <taxon>Mucorales</taxon>
        <taxon>Mucorineae</taxon>
        <taxon>Rhizopodaceae</taxon>
        <taxon>Rhizopus</taxon>
    </lineage>
</organism>
<dbReference type="InterPro" id="IPR001117">
    <property type="entry name" value="Cu-oxidase_2nd"/>
</dbReference>
<dbReference type="GO" id="GO:0005507">
    <property type="term" value="F:copper ion binding"/>
    <property type="evidence" value="ECO:0007669"/>
    <property type="project" value="InterPro"/>
</dbReference>
<dbReference type="CDD" id="cd04206">
    <property type="entry name" value="CuRO_1_LCC_like"/>
    <property type="match status" value="1"/>
</dbReference>
<name>A0A1X0QX99_RHIZD</name>
<reference evidence="9" key="1">
    <citation type="journal article" date="2016" name="Proc. Natl. Acad. Sci. U.S.A.">
        <title>Lipid metabolic changes in an early divergent fungus govern the establishment of a mutualistic symbiosis with endobacteria.</title>
        <authorList>
            <person name="Lastovetsky O.A."/>
            <person name="Gaspar M.L."/>
            <person name="Mondo S.J."/>
            <person name="LaButti K.M."/>
            <person name="Sandor L."/>
            <person name="Grigoriev I.V."/>
            <person name="Henry S.A."/>
            <person name="Pawlowska T.E."/>
        </authorList>
    </citation>
    <scope>NUCLEOTIDE SEQUENCE [LARGE SCALE GENOMIC DNA]</scope>
    <source>
        <strain evidence="9">ATCC 52814</strain>
    </source>
</reference>
<dbReference type="VEuPathDB" id="FungiDB:BCV72DRAFT_307349"/>
<feature type="domain" description="Plastocyanin-like" evidence="8">
    <location>
        <begin position="43"/>
        <end position="165"/>
    </location>
</feature>
<dbReference type="InterPro" id="IPR045087">
    <property type="entry name" value="Cu-oxidase_fam"/>
</dbReference>
<dbReference type="InterPro" id="IPR011706">
    <property type="entry name" value="Cu-oxidase_C"/>
</dbReference>
<dbReference type="OrthoDB" id="2121828at2759"/>
<sequence length="610" mass="70320">MTRKFIVAQLLLWLLKVAMAIDIYSSNPFNTNEGVLRYYEFNITQEQKNPDCSDHSPPVLMINKQMPGPPIVANQGDRIRVLIRNQIETGNRKSQALAIHFHGIKQYGSNHADGVPFLTQLPIRPGEDYVHEFRVVNQAGTYFYHAHLGLQEETVFGPIIIYESKDAHPENLTPEEELLMDGISRKLIAGPYEYDFERTILLSEWWHQTRLGVEDWLMGPKFTNIPEADSVLINGRTLFNSSHVSVSQCEGYEILPVQPNKVYRLRVIGATAFRTLLFGIANHNLTIIEVDGELIEPYTISHLEVTPGQRFSALLHTDQEPDDYSIEVIRNWSDGVPKLTNGYGVMHYRTVRPDVDRSLRLKKPTVLALPVHRVTFDYEEVVNWVWPHLYPLYGVDPVVYRPASRTIKLRTVEMRQHRGQSRFYVNGVAFQEQANNQRPILYDLFTNRRKAPDAFNRQPNGYDPHLGTYPIGHYEIIDIVIQSTHYPGQPCRSHPWHTHGHSHWEIANGKGEYDEERDGHIRNVPHPIMKDVTLVYPNIDRSLYREHETSSTEAVGCGWSKIRIIADNPGIWAVHCHNTFHMLLGMMVVFEEAPELITNYTFVDYQSYQP</sequence>
<dbReference type="InterPro" id="IPR002355">
    <property type="entry name" value="Cu_oxidase_Cu_BS"/>
</dbReference>
<dbReference type="PANTHER" id="PTHR11709:SF394">
    <property type="entry name" value="FI03373P-RELATED"/>
    <property type="match status" value="1"/>
</dbReference>
<dbReference type="Pfam" id="PF00394">
    <property type="entry name" value="Cu-oxidase"/>
    <property type="match status" value="1"/>
</dbReference>
<dbReference type="Gene3D" id="2.60.40.420">
    <property type="entry name" value="Cupredoxins - blue copper proteins"/>
    <property type="match status" value="3"/>
</dbReference>
<evidence type="ECO:0000256" key="5">
    <source>
        <dbReference type="SAM" id="SignalP"/>
    </source>
</evidence>
<dbReference type="GO" id="GO:0016491">
    <property type="term" value="F:oxidoreductase activity"/>
    <property type="evidence" value="ECO:0007669"/>
    <property type="project" value="UniProtKB-KW"/>
</dbReference>
<dbReference type="CDD" id="cd04205">
    <property type="entry name" value="CuRO_2_LCC_like"/>
    <property type="match status" value="1"/>
</dbReference>
<evidence type="ECO:0008006" key="10">
    <source>
        <dbReference type="Google" id="ProtNLM"/>
    </source>
</evidence>